<evidence type="ECO:0000313" key="2">
    <source>
        <dbReference type="EMBL" id="NIK86947.1"/>
    </source>
</evidence>
<dbReference type="Pfam" id="PF14356">
    <property type="entry name" value="DUF4403"/>
    <property type="match status" value="1"/>
</dbReference>
<evidence type="ECO:0000256" key="1">
    <source>
        <dbReference type="SAM" id="SignalP"/>
    </source>
</evidence>
<dbReference type="InterPro" id="IPR025515">
    <property type="entry name" value="DUF4403"/>
</dbReference>
<protein>
    <recommendedName>
        <fullName evidence="4">DUF4403 family protein</fullName>
    </recommendedName>
</protein>
<dbReference type="AlphaFoldDB" id="A0A846MVB0"/>
<keyword evidence="1" id="KW-0732">Signal</keyword>
<evidence type="ECO:0000313" key="3">
    <source>
        <dbReference type="Proteomes" id="UP000570514"/>
    </source>
</evidence>
<keyword evidence="3" id="KW-1185">Reference proteome</keyword>
<feature type="signal peptide" evidence="1">
    <location>
        <begin position="1"/>
        <end position="27"/>
    </location>
</feature>
<reference evidence="2 3" key="1">
    <citation type="submission" date="2020-03" db="EMBL/GenBank/DDBJ databases">
        <title>Genomic Encyclopedia of Type Strains, Phase IV (KMG-IV): sequencing the most valuable type-strain genomes for metagenomic binning, comparative biology and taxonomic classification.</title>
        <authorList>
            <person name="Goeker M."/>
        </authorList>
    </citation>
    <scope>NUCLEOTIDE SEQUENCE [LARGE SCALE GENOMIC DNA]</scope>
    <source>
        <strain evidence="2 3">DSM 19867</strain>
    </source>
</reference>
<dbReference type="Proteomes" id="UP000570514">
    <property type="component" value="Unassembled WGS sequence"/>
</dbReference>
<organism evidence="2 3">
    <name type="scientific">Rhizomicrobium palustre</name>
    <dbReference type="NCBI Taxonomy" id="189966"/>
    <lineage>
        <taxon>Bacteria</taxon>
        <taxon>Pseudomonadati</taxon>
        <taxon>Pseudomonadota</taxon>
        <taxon>Alphaproteobacteria</taxon>
        <taxon>Micropepsales</taxon>
        <taxon>Micropepsaceae</taxon>
        <taxon>Rhizomicrobium</taxon>
    </lineage>
</organism>
<proteinExistence type="predicted"/>
<gene>
    <name evidence="2" type="ORF">FHS83_000265</name>
</gene>
<feature type="chain" id="PRO_5032662475" description="DUF4403 family protein" evidence="1">
    <location>
        <begin position="28"/>
        <end position="472"/>
    </location>
</feature>
<dbReference type="EMBL" id="JAASRM010000001">
    <property type="protein sequence ID" value="NIK86947.1"/>
    <property type="molecule type" value="Genomic_DNA"/>
</dbReference>
<sequence>MNMLRVGAVSAALLVLAGCGGVSETSAPPPALTPPPAQPLPPVSSVSATLSIPLSDLQRLVNEKVPQRFADIQNQKLKCVIGSCTTSLSASRTGPITFTNRNGALAISVPFAVSANIALPGLLSVVNAGVNTAGQLNAVTAVSLGPDWSIRPNTSGSVQFQNGRLKTGPLDTDFATLWNANAELLSRPLLSQIEAQMAPALAQQKTVAQIWAGVFTPIKLNTKPTTWLVLQPERIRVGTPRVQNDTLTMGLGVDVRARLAVSDARPNLVPTPLPPPALVNGPANRFAVSVPAVLPYDEAAKLALDALKKNPPRVGSHLLQINALKIMPSGQDVVIEAGFCIAEKWDPTDTFSGCGSGYLRGVPQFDTASQTIRIVNVHYDVLTQNWMLSVMRGLAGGDLAKAMEKALQFNVSGQIKGVQDSVRASLSRPQGEGVMISGAVQSFGPVTLTWSRDGFVAMMSAEGSVKADVKKM</sequence>
<accession>A0A846MVB0</accession>
<name>A0A846MVB0_9PROT</name>
<evidence type="ECO:0008006" key="4">
    <source>
        <dbReference type="Google" id="ProtNLM"/>
    </source>
</evidence>
<dbReference type="RefSeq" id="WP_167080097.1">
    <property type="nucleotide sequence ID" value="NZ_BAAADC010000001.1"/>
</dbReference>
<comment type="caution">
    <text evidence="2">The sequence shown here is derived from an EMBL/GenBank/DDBJ whole genome shotgun (WGS) entry which is preliminary data.</text>
</comment>
<dbReference type="PROSITE" id="PS51257">
    <property type="entry name" value="PROKAR_LIPOPROTEIN"/>
    <property type="match status" value="1"/>
</dbReference>